<keyword evidence="3" id="KW-1185">Reference proteome</keyword>
<dbReference type="InterPro" id="IPR036653">
    <property type="entry name" value="CinA-like_C"/>
</dbReference>
<protein>
    <submittedName>
        <fullName evidence="2">CinA family protein</fullName>
    </submittedName>
</protein>
<dbReference type="Pfam" id="PF02464">
    <property type="entry name" value="CinA"/>
    <property type="match status" value="1"/>
</dbReference>
<name>A0A4Z0FG05_9GAMM</name>
<evidence type="ECO:0000313" key="2">
    <source>
        <dbReference type="EMBL" id="TFZ84261.1"/>
    </source>
</evidence>
<gene>
    <name evidence="2" type="ORF">E4680_01340</name>
</gene>
<dbReference type="InterPro" id="IPR008136">
    <property type="entry name" value="CinA_C"/>
</dbReference>
<reference evidence="2 3" key="1">
    <citation type="journal article" date="2019" name="ISME J.">
        <title>Candidatus Macondimonas diazotrophica, a novel gammaproteobacterial genus dominating crude-oil-contaminated coastal sediments.</title>
        <authorList>
            <person name="Karthikeyan S."/>
            <person name="Konstantinidis K."/>
        </authorList>
    </citation>
    <scope>NUCLEOTIDE SEQUENCE [LARGE SCALE GENOMIC DNA]</scope>
    <source>
        <strain evidence="2 3">KTK01</strain>
    </source>
</reference>
<proteinExistence type="predicted"/>
<dbReference type="EMBL" id="SRIO01000001">
    <property type="protein sequence ID" value="TFZ84261.1"/>
    <property type="molecule type" value="Genomic_DNA"/>
</dbReference>
<dbReference type="AlphaFoldDB" id="A0A4Z0FG05"/>
<evidence type="ECO:0000259" key="1">
    <source>
        <dbReference type="Pfam" id="PF02464"/>
    </source>
</evidence>
<dbReference type="Proteomes" id="UP000297890">
    <property type="component" value="Unassembled WGS sequence"/>
</dbReference>
<feature type="domain" description="CinA C-terminal" evidence="1">
    <location>
        <begin position="6"/>
        <end position="154"/>
    </location>
</feature>
<organism evidence="2 3">
    <name type="scientific">Candidatus Macondimonas diazotrophica</name>
    <dbReference type="NCBI Taxonomy" id="2305248"/>
    <lineage>
        <taxon>Bacteria</taxon>
        <taxon>Pseudomonadati</taxon>
        <taxon>Pseudomonadota</taxon>
        <taxon>Gammaproteobacteria</taxon>
        <taxon>Chromatiales</taxon>
        <taxon>Ectothiorhodospiraceae</taxon>
        <taxon>Candidatus Macondimonas</taxon>
    </lineage>
</organism>
<evidence type="ECO:0000313" key="3">
    <source>
        <dbReference type="Proteomes" id="UP000297890"/>
    </source>
</evidence>
<dbReference type="OrthoDB" id="9801454at2"/>
<dbReference type="NCBIfam" id="TIGR00199">
    <property type="entry name" value="PncC_domain"/>
    <property type="match status" value="1"/>
</dbReference>
<comment type="caution">
    <text evidence="2">The sequence shown here is derived from an EMBL/GenBank/DDBJ whole genome shotgun (WGS) entry which is preliminary data.</text>
</comment>
<accession>A0A4Z0FG05</accession>
<sequence>MMYLTELAQALTAHGWRLVTAESCTGGWIAKCCTDLPGSSAWYAGGVVSYSNALKTSLLGVRTETLEREGAVSAATAREMAEGALARLGGDLAVAVSGIAGPTGASPGKPVGTVWFAWAVSTQAVTTRCAHFPGDREAVRASAVEMALSGLCEMLRGTPAPHGWA</sequence>
<dbReference type="Gene3D" id="3.90.950.20">
    <property type="entry name" value="CinA-like"/>
    <property type="match status" value="1"/>
</dbReference>
<dbReference type="SUPFAM" id="SSF142433">
    <property type="entry name" value="CinA-like"/>
    <property type="match status" value="1"/>
</dbReference>